<keyword evidence="4" id="KW-1185">Reference proteome</keyword>
<dbReference type="OrthoDB" id="4152175at2759"/>
<gene>
    <name evidence="3" type="ORF">AYL99_02058</name>
</gene>
<protein>
    <recommendedName>
        <fullName evidence="2">Nucleoside phosphorylase domain-containing protein</fullName>
    </recommendedName>
</protein>
<dbReference type="EMBL" id="LVYI01000002">
    <property type="protein sequence ID" value="OAP62831.1"/>
    <property type="molecule type" value="Genomic_DNA"/>
</dbReference>
<dbReference type="Proteomes" id="UP000078343">
    <property type="component" value="Unassembled WGS sequence"/>
</dbReference>
<name>A0A178ZTR9_9EURO</name>
<sequence>MTATAVANTTQAYREITFGFPHTPARSKSGLMLQSLSWPLDGGGIGSHKSQLRCRNETDTKDQISLLFSHDEISLTAAALVVELSETLTLLLVPDPYRDPPPPYTAETTPPPYIETDAQAEKCLYIPAFAPAPPASVPVPRDQRAVGDISISIDFGDTSGVQTRGKEKKASAAPVFKGYASGDEDDGKTAGNGDEGAGGGGDGASGGGGAGGDGDGGDGGDGRDEWDDWFLGTSAKKKKKQREEEERDKEEGEAPKADSDPLSLADETNAADADDEWTFASKRNKKKNWAEATSTVPGATTSFEDIVLDENAPKLESSFAGDSTSLQSGGFGPWGKTWDFGFLVNQTAEERFADEDPWSLENTKMKSVKNGFAAETSSSNPQFYSPSRRYSPPRDPMEAEVAEAETYQWATPQVSTRKATKDFLASRDQDIPSSIDEGNPQAKTSTADLTSDITTTEGQKNVEDVPPSHPVEMMVPHPSTDSGYASLTHIRSADTISTPQDYLYYRLLKRGDDWSSCVKEPIYASVNEIERKVRRGRGGDGPVLEQMICMPSRLRRMFKEVIRIANRQETGDAFWEVVYIKSKRVQTKEGKIEVPEMDIILARTRDRSRSSAKSFGDEKVRKVEKNVEDVPPSHPVEMMVPHPSTNSGYASLTHEKFQNIQVAQGTETTPSNSGPPRYPSPEAVAEIAAPEQQHEEWDDAGTVYSTDSNLPTQVKESYKLDLADELVNGVLSEHIDALGMQRVLEILPELLKTFALKVGYNAPSQMHRDVMSDIVEYVGRRYYQREETIPGPRVDETDQWTFADAVDLWFQKWEEPQDEVLLDSVDESVEHLLDELALSELGEVVEQDDDDDDDEGEITQELSAYRDFILSAPAYEWLLSSLRRDLKLEPAEPDVMKNIGQQILHFLPTSRKVSKKKSAEAYQMTCRVACDIVAFCQEQEYRRRPEEVVETVITLTGSACDAQALTCIQYMAQTWPSSGKQLLQLVKNVLQGVARQSSGKLPDQTRLTAEIHGSELVVEAVGTANSVAEVAEQLAWLGAALRSSPYEDGVAGCAPYIKNLRVNQTLSQTRTFLCEIDFQMHRLDDHRSNGQCWHDLFRKPVIVEGYPIPRRSQSGTGLEIPLDVMAGLADTQLVDMFDNKLFIKGFSTLLIPTRLSEGLLTWHLLYKDGDRISYLDSDIAHAEGLQLSDLENVRHVLGWCSEIRYNAGSKNAEYAVGRSGLQGPHPGCKLEQIQVTGGRLITSPNPYTVGHKDRPLRIVQAGYMAKLSWISKKYVVLWDVDYQRGWLINGSSALLHLLRASLEFNKTDELESAFVFRSEDLIEASRPYTASSAMAVLLNPVNLKLDIYRGREEQTSDHTRTTESPDVLNNSGGHVRLQDRVERLYNLLEKIIDHQVNMAGRNGENLRAAPRKYLEGWDFKDLATNEDPLYPRVCKLRSMGKGWVDFTRAIHAVTLFGSGFGEIIQPANSRGLCEYWTTLPRRKFYLAASIADMYKIMDRFGSPRACPMRLTDHLIWHHLNKAFDPCPCDGRPAKHANLAQVLLPSHFSRMLSPSQSVLCKEQGAVVFGHNADYNWFWGDTGDPTHEEPVSSSDEADSEFTDSGIGTSLYSSAARSEVPLQKIVSESDRSLYTTGQSVASLRRMLSEGSSMTLSHEDYHVGIVCALHKELLAVRALLDSTHPMLQIVDQDSNHYALGRMAGHNVVAACLPSDDIGTNTAASVAAHMIRSFPAIKFCLVVGIGGGVPSADNDIRLGDLAVSTGVIQYDFGKAVQNSLFKTTGQVQPPPPLLRTAISEMRSDPNLSLGQLQEYIEVIGGPRPEYRRPAPHQDKLFVASYAHRHKQDSCDSCDGPQVERLPRLGDSPRVFYGMIASGNQVVKDARLRDRLHKAYPIICVEMEAAGVMKTCGCLVIRGICDYADSHKNNMWQEYAAAAAAAYAKLFLSRTRRLDVDMNTDSLQLDTLALGPLKRAASDWESRMSPPKKFTLNPAHRDQKDL</sequence>
<accession>A0A178ZTR9</accession>
<feature type="compositionally biased region" description="Gly residues" evidence="1">
    <location>
        <begin position="193"/>
        <end position="219"/>
    </location>
</feature>
<dbReference type="SUPFAM" id="SSF53167">
    <property type="entry name" value="Purine and uridine phosphorylases"/>
    <property type="match status" value="1"/>
</dbReference>
<dbReference type="PANTHER" id="PTHR46082:SF11">
    <property type="entry name" value="AAA+ ATPASE DOMAIN-CONTAINING PROTEIN-RELATED"/>
    <property type="match status" value="1"/>
</dbReference>
<organism evidence="3 4">
    <name type="scientific">Fonsecaea erecta</name>
    <dbReference type="NCBI Taxonomy" id="1367422"/>
    <lineage>
        <taxon>Eukaryota</taxon>
        <taxon>Fungi</taxon>
        <taxon>Dikarya</taxon>
        <taxon>Ascomycota</taxon>
        <taxon>Pezizomycotina</taxon>
        <taxon>Eurotiomycetes</taxon>
        <taxon>Chaetothyriomycetidae</taxon>
        <taxon>Chaetothyriales</taxon>
        <taxon>Herpotrichiellaceae</taxon>
        <taxon>Fonsecaea</taxon>
    </lineage>
</organism>
<proteinExistence type="predicted"/>
<feature type="compositionally biased region" description="Basic and acidic residues" evidence="1">
    <location>
        <begin position="241"/>
        <end position="259"/>
    </location>
</feature>
<dbReference type="Gene3D" id="3.40.50.1580">
    <property type="entry name" value="Nucleoside phosphorylase domain"/>
    <property type="match status" value="1"/>
</dbReference>
<dbReference type="STRING" id="1367422.A0A178ZTR9"/>
<dbReference type="RefSeq" id="XP_018696198.1">
    <property type="nucleotide sequence ID" value="XM_018833574.1"/>
</dbReference>
<feature type="compositionally biased region" description="Basic and acidic residues" evidence="1">
    <location>
        <begin position="608"/>
        <end position="628"/>
    </location>
</feature>
<feature type="compositionally biased region" description="Polar residues" evidence="1">
    <location>
        <begin position="441"/>
        <end position="459"/>
    </location>
</feature>
<feature type="region of interest" description="Disordered" evidence="1">
    <location>
        <begin position="428"/>
        <end position="467"/>
    </location>
</feature>
<dbReference type="GO" id="GO:0009116">
    <property type="term" value="P:nucleoside metabolic process"/>
    <property type="evidence" value="ECO:0007669"/>
    <property type="project" value="InterPro"/>
</dbReference>
<feature type="compositionally biased region" description="Basic and acidic residues" evidence="1">
    <location>
        <begin position="1352"/>
        <end position="1363"/>
    </location>
</feature>
<dbReference type="InterPro" id="IPR053137">
    <property type="entry name" value="NLR-like"/>
</dbReference>
<dbReference type="GeneID" id="30006228"/>
<feature type="region of interest" description="Disordered" evidence="1">
    <location>
        <begin position="154"/>
        <end position="305"/>
    </location>
</feature>
<evidence type="ECO:0000259" key="2">
    <source>
        <dbReference type="Pfam" id="PF01048"/>
    </source>
</evidence>
<dbReference type="Pfam" id="PF01048">
    <property type="entry name" value="PNP_UDP_1"/>
    <property type="match status" value="1"/>
</dbReference>
<evidence type="ECO:0000256" key="1">
    <source>
        <dbReference type="SAM" id="MobiDB-lite"/>
    </source>
</evidence>
<dbReference type="InterPro" id="IPR035994">
    <property type="entry name" value="Nucleoside_phosphorylase_sf"/>
</dbReference>
<evidence type="ECO:0000313" key="4">
    <source>
        <dbReference type="Proteomes" id="UP000078343"/>
    </source>
</evidence>
<feature type="region of interest" description="Disordered" evidence="1">
    <location>
        <begin position="373"/>
        <end position="396"/>
    </location>
</feature>
<reference evidence="3 4" key="1">
    <citation type="submission" date="2016-04" db="EMBL/GenBank/DDBJ databases">
        <title>Draft genome of Fonsecaea erecta CBS 125763.</title>
        <authorList>
            <person name="Weiss V.A."/>
            <person name="Vicente V.A."/>
            <person name="Raittz R.T."/>
            <person name="Moreno L.F."/>
            <person name="De Souza E.M."/>
            <person name="Pedrosa F.O."/>
            <person name="Steffens M.B."/>
            <person name="Faoro H."/>
            <person name="Tadra-Sfeir M.Z."/>
            <person name="Najafzadeh M.J."/>
            <person name="Felipe M.S."/>
            <person name="Teixeira M."/>
            <person name="Sun J."/>
            <person name="Xi L."/>
            <person name="Gomes R."/>
            <person name="De Azevedo C.M."/>
            <person name="Salgado C.G."/>
            <person name="Da Silva M.B."/>
            <person name="Nascimento M.F."/>
            <person name="Queiroz-Telles F."/>
            <person name="Attili D.S."/>
            <person name="Gorbushina A."/>
        </authorList>
    </citation>
    <scope>NUCLEOTIDE SEQUENCE [LARGE SCALE GENOMIC DNA]</scope>
    <source>
        <strain evidence="3 4">CBS 125763</strain>
    </source>
</reference>
<dbReference type="PANTHER" id="PTHR46082">
    <property type="entry name" value="ATP/GTP-BINDING PROTEIN-RELATED"/>
    <property type="match status" value="1"/>
</dbReference>
<feature type="region of interest" description="Disordered" evidence="1">
    <location>
        <begin position="1973"/>
        <end position="1996"/>
    </location>
</feature>
<feature type="domain" description="Nucleoside phosphorylase" evidence="2">
    <location>
        <begin position="1659"/>
        <end position="1935"/>
    </location>
</feature>
<dbReference type="InterPro" id="IPR000845">
    <property type="entry name" value="Nucleoside_phosphorylase_d"/>
</dbReference>
<evidence type="ECO:0000313" key="3">
    <source>
        <dbReference type="EMBL" id="OAP62831.1"/>
    </source>
</evidence>
<feature type="region of interest" description="Disordered" evidence="1">
    <location>
        <begin position="1352"/>
        <end position="1372"/>
    </location>
</feature>
<comment type="caution">
    <text evidence="3">The sequence shown here is derived from an EMBL/GenBank/DDBJ whole genome shotgun (WGS) entry which is preliminary data.</text>
</comment>
<feature type="compositionally biased region" description="Polar residues" evidence="1">
    <location>
        <begin position="291"/>
        <end position="303"/>
    </location>
</feature>
<dbReference type="CDD" id="cd09008">
    <property type="entry name" value="MTAN"/>
    <property type="match status" value="1"/>
</dbReference>
<dbReference type="GO" id="GO:0003824">
    <property type="term" value="F:catalytic activity"/>
    <property type="evidence" value="ECO:0007669"/>
    <property type="project" value="InterPro"/>
</dbReference>
<feature type="region of interest" description="Disordered" evidence="1">
    <location>
        <begin position="608"/>
        <end position="642"/>
    </location>
</feature>